<keyword evidence="10" id="KW-0732">Signal</keyword>
<protein>
    <submittedName>
        <fullName evidence="13">SusC/RagA family protein</fullName>
    </submittedName>
</protein>
<evidence type="ECO:0000256" key="5">
    <source>
        <dbReference type="ARBA" id="ARBA00023077"/>
    </source>
</evidence>
<dbReference type="InterPro" id="IPR000531">
    <property type="entry name" value="Beta-barrel_TonB"/>
</dbReference>
<evidence type="ECO:0000256" key="4">
    <source>
        <dbReference type="ARBA" id="ARBA00022692"/>
    </source>
</evidence>
<sequence length="992" mass="108291">MKQLYKMKYLLLLVCMFSVLIANAQNKSSISGKLIDESGQPLPGAYIGIMGSSTGTNSDANGNYKLTGIANGSVTLQVKFIGYKDLQRTINLIGDFVANFVMQPESTALTEVVVIGYGSQQKKDHTGSISTVNAKDFQKGSITTPEQLISGKMAGVNVVSNGGSPGSGSVIRIRGGASLSASNDPLIVIDGVPLSNDVIAGAANPLNLINPNDIATFTVLKDAAATAIYGSRASNGVVLITTKKGEEGKPKINFSSQLSVYEVGKKLDVLTAEEFRTYVNTNGNDAQKAMLGSTSTNWQNEVYQTAIGADNNLSIAGSWKQMPYRLSGGYLSQKGVLVTDKLNRSTVALNLSPSFLDKHLKVDLNLKGAFSNTRFANQSAIGAAAAFDPTQSVNVTNQYGNYFEWTTTANGVTTLNPNASRNPVGLLQMKADESKVQRSYGNIQLDYQMPFVAGLRANLNLGYDVSKGEGTVFVPAEAAQSYAVGGVNNEYKQKVNNKVGEFYLNYAKDFKSIKSTINATAGYGYYDFLTTKYLYASHKANGDVVSGSEPSFPFDKPQARLISYYGRFIYSYDSKYTLAGSLRNDGSSKYAPENRWGLFPSLAFTWRINQENFLKSSKSISDLKLRLSYGSTGQQDGIPYYSYLPVYSYSVAAASYQFGNTFYQMSSPAAYDSSIKWEQTDTYNAGIDYGFADNRITGAVDVYYKKTKDLLNNIPIAPGSNFTNEIITNVGNVENKGVEFSINAAAIRNKTTNWDLGFNITYNDNKITNLTAIDNPDYAGAPTGAITGGTGNKIQINSVNYPTNSFYVYKQIYQDGKPVEGLYEDLSGDGVINEKDLYRYKSSNPKVIMGFNTQFTHKKWSVSAVLRANIGNYMYNNLAAGLGVKNNILNPVGYLGNSTTEIYRSNFINNQYQSDYYLQNASFLRMDNLGLTYNVGHVLGADKTANLRINANCQNVFVVTKYNGQDPEIYTGIDNNFYPRPKTFVLGVNLDF</sequence>
<dbReference type="InterPro" id="IPR036942">
    <property type="entry name" value="Beta-barrel_TonB_sf"/>
</dbReference>
<keyword evidence="2 8" id="KW-0813">Transport</keyword>
<dbReference type="GO" id="GO:0009279">
    <property type="term" value="C:cell outer membrane"/>
    <property type="evidence" value="ECO:0007669"/>
    <property type="project" value="UniProtKB-SubCell"/>
</dbReference>
<accession>A0A2S5A9D0</accession>
<evidence type="ECO:0000259" key="11">
    <source>
        <dbReference type="Pfam" id="PF00593"/>
    </source>
</evidence>
<evidence type="ECO:0000256" key="9">
    <source>
        <dbReference type="RuleBase" id="RU003357"/>
    </source>
</evidence>
<dbReference type="Gene3D" id="2.170.130.10">
    <property type="entry name" value="TonB-dependent receptor, plug domain"/>
    <property type="match status" value="1"/>
</dbReference>
<evidence type="ECO:0000256" key="10">
    <source>
        <dbReference type="SAM" id="SignalP"/>
    </source>
</evidence>
<dbReference type="InterPro" id="IPR023997">
    <property type="entry name" value="TonB-dep_OMP_SusC/RagA_CS"/>
</dbReference>
<dbReference type="InterPro" id="IPR008969">
    <property type="entry name" value="CarboxyPept-like_regulatory"/>
</dbReference>
<evidence type="ECO:0000256" key="1">
    <source>
        <dbReference type="ARBA" id="ARBA00004571"/>
    </source>
</evidence>
<keyword evidence="7 8" id="KW-0998">Cell outer membrane</keyword>
<evidence type="ECO:0000256" key="3">
    <source>
        <dbReference type="ARBA" id="ARBA00022452"/>
    </source>
</evidence>
<evidence type="ECO:0000259" key="12">
    <source>
        <dbReference type="Pfam" id="PF07715"/>
    </source>
</evidence>
<dbReference type="NCBIfam" id="TIGR04057">
    <property type="entry name" value="SusC_RagA_signa"/>
    <property type="match status" value="1"/>
</dbReference>
<dbReference type="AlphaFoldDB" id="A0A2S5A9D0"/>
<dbReference type="InterPro" id="IPR037066">
    <property type="entry name" value="Plug_dom_sf"/>
</dbReference>
<organism evidence="13 14">
    <name type="scientific">Solitalea longa</name>
    <dbReference type="NCBI Taxonomy" id="2079460"/>
    <lineage>
        <taxon>Bacteria</taxon>
        <taxon>Pseudomonadati</taxon>
        <taxon>Bacteroidota</taxon>
        <taxon>Sphingobacteriia</taxon>
        <taxon>Sphingobacteriales</taxon>
        <taxon>Sphingobacteriaceae</taxon>
        <taxon>Solitalea</taxon>
    </lineage>
</organism>
<feature type="domain" description="TonB-dependent receptor-like beta-barrel" evidence="11">
    <location>
        <begin position="394"/>
        <end position="956"/>
    </location>
</feature>
<evidence type="ECO:0000256" key="8">
    <source>
        <dbReference type="PROSITE-ProRule" id="PRU01360"/>
    </source>
</evidence>
<gene>
    <name evidence="13" type="ORF">C3K47_01515</name>
</gene>
<dbReference type="SUPFAM" id="SSF49464">
    <property type="entry name" value="Carboxypeptidase regulatory domain-like"/>
    <property type="match status" value="1"/>
</dbReference>
<feature type="signal peptide" evidence="10">
    <location>
        <begin position="1"/>
        <end position="24"/>
    </location>
</feature>
<dbReference type="EMBL" id="PQVF01000001">
    <property type="protein sequence ID" value="POY39200.1"/>
    <property type="molecule type" value="Genomic_DNA"/>
</dbReference>
<keyword evidence="3 8" id="KW-1134">Transmembrane beta strand</keyword>
<evidence type="ECO:0000256" key="7">
    <source>
        <dbReference type="ARBA" id="ARBA00023237"/>
    </source>
</evidence>
<evidence type="ECO:0000313" key="13">
    <source>
        <dbReference type="EMBL" id="POY39200.1"/>
    </source>
</evidence>
<dbReference type="InterPro" id="IPR039426">
    <property type="entry name" value="TonB-dep_rcpt-like"/>
</dbReference>
<proteinExistence type="inferred from homology"/>
<comment type="caution">
    <text evidence="13">The sequence shown here is derived from an EMBL/GenBank/DDBJ whole genome shotgun (WGS) entry which is preliminary data.</text>
</comment>
<comment type="subcellular location">
    <subcellularLocation>
        <location evidence="1 8">Cell outer membrane</location>
        <topology evidence="1 8">Multi-pass membrane protein</topology>
    </subcellularLocation>
</comment>
<dbReference type="Gene3D" id="2.60.40.1120">
    <property type="entry name" value="Carboxypeptidase-like, regulatory domain"/>
    <property type="match status" value="1"/>
</dbReference>
<comment type="similarity">
    <text evidence="8 9">Belongs to the TonB-dependent receptor family.</text>
</comment>
<feature type="chain" id="PRO_5015691478" evidence="10">
    <location>
        <begin position="25"/>
        <end position="992"/>
    </location>
</feature>
<keyword evidence="6 8" id="KW-0472">Membrane</keyword>
<dbReference type="InterPro" id="IPR023996">
    <property type="entry name" value="TonB-dep_OMP_SusC/RagA"/>
</dbReference>
<dbReference type="SUPFAM" id="SSF56935">
    <property type="entry name" value="Porins"/>
    <property type="match status" value="1"/>
</dbReference>
<dbReference type="InterPro" id="IPR012910">
    <property type="entry name" value="Plug_dom"/>
</dbReference>
<reference evidence="13 14" key="1">
    <citation type="submission" date="2018-01" db="EMBL/GenBank/DDBJ databases">
        <authorList>
            <person name="Gaut B.S."/>
            <person name="Morton B.R."/>
            <person name="Clegg M.T."/>
            <person name="Duvall M.R."/>
        </authorList>
    </citation>
    <scope>NUCLEOTIDE SEQUENCE [LARGE SCALE GENOMIC DNA]</scope>
    <source>
        <strain evidence="13 14">HR-AV</strain>
    </source>
</reference>
<dbReference type="OrthoDB" id="9768177at2"/>
<feature type="domain" description="TonB-dependent receptor plug" evidence="12">
    <location>
        <begin position="122"/>
        <end position="237"/>
    </location>
</feature>
<dbReference type="Pfam" id="PF13715">
    <property type="entry name" value="CarbopepD_reg_2"/>
    <property type="match status" value="1"/>
</dbReference>
<evidence type="ECO:0000256" key="6">
    <source>
        <dbReference type="ARBA" id="ARBA00023136"/>
    </source>
</evidence>
<dbReference type="PROSITE" id="PS52016">
    <property type="entry name" value="TONB_DEPENDENT_REC_3"/>
    <property type="match status" value="1"/>
</dbReference>
<dbReference type="RefSeq" id="WP_103787302.1">
    <property type="nucleotide sequence ID" value="NZ_PQVF01000001.1"/>
</dbReference>
<keyword evidence="5 9" id="KW-0798">TonB box</keyword>
<keyword evidence="14" id="KW-1185">Reference proteome</keyword>
<evidence type="ECO:0000256" key="2">
    <source>
        <dbReference type="ARBA" id="ARBA00022448"/>
    </source>
</evidence>
<dbReference type="Pfam" id="PF07715">
    <property type="entry name" value="Plug"/>
    <property type="match status" value="1"/>
</dbReference>
<dbReference type="NCBIfam" id="TIGR04056">
    <property type="entry name" value="OMP_RagA_SusC"/>
    <property type="match status" value="1"/>
</dbReference>
<dbReference type="Proteomes" id="UP000236893">
    <property type="component" value="Unassembled WGS sequence"/>
</dbReference>
<keyword evidence="4 8" id="KW-0812">Transmembrane</keyword>
<name>A0A2S5A9D0_9SPHI</name>
<dbReference type="Gene3D" id="2.40.170.20">
    <property type="entry name" value="TonB-dependent receptor, beta-barrel domain"/>
    <property type="match status" value="1"/>
</dbReference>
<dbReference type="Pfam" id="PF00593">
    <property type="entry name" value="TonB_dep_Rec_b-barrel"/>
    <property type="match status" value="1"/>
</dbReference>
<evidence type="ECO:0000313" key="14">
    <source>
        <dbReference type="Proteomes" id="UP000236893"/>
    </source>
</evidence>